<dbReference type="CDD" id="cd00200">
    <property type="entry name" value="WD40"/>
    <property type="match status" value="1"/>
</dbReference>
<feature type="repeat" description="WD" evidence="1">
    <location>
        <begin position="131"/>
        <end position="163"/>
    </location>
</feature>
<name>A0ABQ9K4Y2_9CUCU</name>
<dbReference type="SMART" id="SM00320">
    <property type="entry name" value="WD40"/>
    <property type="match status" value="7"/>
</dbReference>
<dbReference type="InterPro" id="IPR001680">
    <property type="entry name" value="WD40_rpt"/>
</dbReference>
<organism evidence="3 4">
    <name type="scientific">Molorchus minor</name>
    <dbReference type="NCBI Taxonomy" id="1323400"/>
    <lineage>
        <taxon>Eukaryota</taxon>
        <taxon>Metazoa</taxon>
        <taxon>Ecdysozoa</taxon>
        <taxon>Arthropoda</taxon>
        <taxon>Hexapoda</taxon>
        <taxon>Insecta</taxon>
        <taxon>Pterygota</taxon>
        <taxon>Neoptera</taxon>
        <taxon>Endopterygota</taxon>
        <taxon>Coleoptera</taxon>
        <taxon>Polyphaga</taxon>
        <taxon>Cucujiformia</taxon>
        <taxon>Chrysomeloidea</taxon>
        <taxon>Cerambycidae</taxon>
        <taxon>Lamiinae</taxon>
        <taxon>Monochamini</taxon>
        <taxon>Molorchus</taxon>
    </lineage>
</organism>
<accession>A0ABQ9K4Y2</accession>
<evidence type="ECO:0000313" key="4">
    <source>
        <dbReference type="Proteomes" id="UP001162164"/>
    </source>
</evidence>
<feature type="repeat" description="WD" evidence="1">
    <location>
        <begin position="301"/>
        <end position="343"/>
    </location>
</feature>
<sequence length="763" mass="86823">MNMHKPLPGPLGNMTLEDFDGKRLRKSVMRKNCRLQFFNNKGIGVWQRDYRDRRALQPDAMYYPDMMPPPSYPDNPINCVTTRFVKTATNKMRCPIFCMAWTPEGRRLVTGASSGEFTLWNGLTFNFETILQAHDSPVRTMVWSHNDSWMVTGDHSGYVKYWQSNMNNVKMFQAHKEALRGISFSPSDTKFVTCSDDGTLRIWDFFRYQEEKILRGHGADVKCVHWHPQKGLIVSGSKDNQQPIKLWDPKTGQSLATLHAHKSTVMDLKWNENGNWLITASRDHLLKLFDLRNLSQEVQTFRGHKKEASSVAWHPVHEGLFCSGGSDGAIMFWHVGADKEVGAIEQAHDSIVWTLAWHPLGHILCSGSNDHTSKFWTRNRPGDQMRDKYNLNTLPGGIAGLEDIDMIGDEPTSIIPGMGPEDKVEITSIINDEKSGNPWFRFRRDQFASRRKDQTEEDDNGALNDVISQIVENTPGVVPLQKIAPNAIIIYGKLIPVEPGSKLEQAIADGPEALQKYIDSGEIEELHDVMPINDDEDYLNDDYDDNSKDSNIPQNTPSQGLNNKLDSDMRNIDQDMRLFNNSGRDSDLRNFGDVDFRKPLNSDSDFRTPNHHRDYDMRNQNLDEDFRYNNHGDEDFRDNPFLDDDYPDDYYDDGPNDRNWQRNSNFNNYRGRGNFNQNFRGPPSGNKFSQSGNQNDNNWNGPSSNTEYNRGGRGGRRAGQQRNQRGGQRGNRGNRSRGGGQRNQGRGGGSGNRGQSGGRGRFS</sequence>
<feature type="region of interest" description="Disordered" evidence="2">
    <location>
        <begin position="533"/>
        <end position="763"/>
    </location>
</feature>
<feature type="compositionally biased region" description="Polar residues" evidence="2">
    <location>
        <begin position="686"/>
        <end position="708"/>
    </location>
</feature>
<feature type="compositionally biased region" description="Basic and acidic residues" evidence="2">
    <location>
        <begin position="584"/>
        <end position="617"/>
    </location>
</feature>
<evidence type="ECO:0000313" key="3">
    <source>
        <dbReference type="EMBL" id="KAJ8985498.1"/>
    </source>
</evidence>
<feature type="repeat" description="WD" evidence="1">
    <location>
        <begin position="172"/>
        <end position="204"/>
    </location>
</feature>
<evidence type="ECO:0008006" key="5">
    <source>
        <dbReference type="Google" id="ProtNLM"/>
    </source>
</evidence>
<feature type="compositionally biased region" description="Gly residues" evidence="2">
    <location>
        <begin position="736"/>
        <end position="763"/>
    </location>
</feature>
<feature type="compositionally biased region" description="Low complexity" evidence="2">
    <location>
        <begin position="662"/>
        <end position="681"/>
    </location>
</feature>
<dbReference type="EMBL" id="JAPWTJ010000013">
    <property type="protein sequence ID" value="KAJ8985498.1"/>
    <property type="molecule type" value="Genomic_DNA"/>
</dbReference>
<feature type="compositionally biased region" description="Acidic residues" evidence="2">
    <location>
        <begin position="533"/>
        <end position="544"/>
    </location>
</feature>
<dbReference type="PANTHER" id="PTHR22836:SF0">
    <property type="entry name" value="PRE-MRNA 3' END PROCESSING PROTEIN WDR33"/>
    <property type="match status" value="1"/>
</dbReference>
<dbReference type="Pfam" id="PF00400">
    <property type="entry name" value="WD40"/>
    <property type="match status" value="7"/>
</dbReference>
<dbReference type="SUPFAM" id="SSF50978">
    <property type="entry name" value="WD40 repeat-like"/>
    <property type="match status" value="1"/>
</dbReference>
<protein>
    <recommendedName>
        <fullName evidence="5">Pre-mRNA 3' end processing protein WDR33</fullName>
    </recommendedName>
</protein>
<proteinExistence type="predicted"/>
<feature type="compositionally biased region" description="Basic and acidic residues" evidence="2">
    <location>
        <begin position="624"/>
        <end position="640"/>
    </location>
</feature>
<dbReference type="Gene3D" id="2.130.10.10">
    <property type="entry name" value="YVTN repeat-like/Quinoprotein amine dehydrogenase"/>
    <property type="match status" value="3"/>
</dbReference>
<dbReference type="InterPro" id="IPR045245">
    <property type="entry name" value="Pfs2-like"/>
</dbReference>
<feature type="compositionally biased region" description="Acidic residues" evidence="2">
    <location>
        <begin position="641"/>
        <end position="654"/>
    </location>
</feature>
<feature type="repeat" description="WD" evidence="1">
    <location>
        <begin position="214"/>
        <end position="240"/>
    </location>
</feature>
<dbReference type="InterPro" id="IPR015943">
    <property type="entry name" value="WD40/YVTN_repeat-like_dom_sf"/>
</dbReference>
<reference evidence="3" key="1">
    <citation type="journal article" date="2023" name="Insect Mol. Biol.">
        <title>Genome sequencing provides insights into the evolution of gene families encoding plant cell wall-degrading enzymes in longhorned beetles.</title>
        <authorList>
            <person name="Shin N.R."/>
            <person name="Okamura Y."/>
            <person name="Kirsch R."/>
            <person name="Pauchet Y."/>
        </authorList>
    </citation>
    <scope>NUCLEOTIDE SEQUENCE</scope>
    <source>
        <strain evidence="3">MMC_N1</strain>
    </source>
</reference>
<feature type="repeat" description="WD" evidence="1">
    <location>
        <begin position="345"/>
        <end position="376"/>
    </location>
</feature>
<dbReference type="PROSITE" id="PS50082">
    <property type="entry name" value="WD_REPEATS_2"/>
    <property type="match status" value="7"/>
</dbReference>
<dbReference type="PANTHER" id="PTHR22836">
    <property type="entry name" value="WD40 REPEAT PROTEIN"/>
    <property type="match status" value="1"/>
</dbReference>
<dbReference type="InterPro" id="IPR036322">
    <property type="entry name" value="WD40_repeat_dom_sf"/>
</dbReference>
<feature type="repeat" description="WD" evidence="1">
    <location>
        <begin position="89"/>
        <end position="121"/>
    </location>
</feature>
<feature type="repeat" description="WD" evidence="1">
    <location>
        <begin position="258"/>
        <end position="299"/>
    </location>
</feature>
<evidence type="ECO:0000256" key="2">
    <source>
        <dbReference type="SAM" id="MobiDB-lite"/>
    </source>
</evidence>
<comment type="caution">
    <text evidence="3">The sequence shown here is derived from an EMBL/GenBank/DDBJ whole genome shotgun (WGS) entry which is preliminary data.</text>
</comment>
<keyword evidence="1" id="KW-0853">WD repeat</keyword>
<feature type="compositionally biased region" description="Polar residues" evidence="2">
    <location>
        <begin position="552"/>
        <end position="564"/>
    </location>
</feature>
<feature type="compositionally biased region" description="Basic and acidic residues" evidence="2">
    <location>
        <begin position="565"/>
        <end position="576"/>
    </location>
</feature>
<dbReference type="PROSITE" id="PS50294">
    <property type="entry name" value="WD_REPEATS_REGION"/>
    <property type="match status" value="5"/>
</dbReference>
<evidence type="ECO:0000256" key="1">
    <source>
        <dbReference type="PROSITE-ProRule" id="PRU00221"/>
    </source>
</evidence>
<dbReference type="Proteomes" id="UP001162164">
    <property type="component" value="Unassembled WGS sequence"/>
</dbReference>
<gene>
    <name evidence="3" type="ORF">NQ317_015037</name>
</gene>
<keyword evidence="4" id="KW-1185">Reference proteome</keyword>